<dbReference type="AlphaFoldDB" id="A0A183KT57"/>
<evidence type="ECO:0000256" key="1">
    <source>
        <dbReference type="ARBA" id="ARBA00013038"/>
    </source>
</evidence>
<name>A0A183KT57_9TREM</name>
<reference evidence="9 10" key="2">
    <citation type="submission" date="2018-11" db="EMBL/GenBank/DDBJ databases">
        <authorList>
            <consortium name="Pathogen Informatics"/>
        </authorList>
    </citation>
    <scope>NUCLEOTIDE SEQUENCE [LARGE SCALE GENOMIC DNA]</scope>
    <source>
        <strain evidence="9">Dakar</strain>
        <strain evidence="10">Dakar, Senegal</strain>
    </source>
</reference>
<reference evidence="11" key="1">
    <citation type="submission" date="2016-06" db="UniProtKB">
        <authorList>
            <consortium name="WormBaseParasite"/>
        </authorList>
    </citation>
    <scope>IDENTIFICATION</scope>
</reference>
<dbReference type="PANTHER" id="PTHR45662">
    <property type="entry name" value="PHOSPHATIDYLINOSITIDE PHOSPHATASE SAC1"/>
    <property type="match status" value="1"/>
</dbReference>
<evidence type="ECO:0000313" key="9">
    <source>
        <dbReference type="EMBL" id="VDP65235.1"/>
    </source>
</evidence>
<organism evidence="11">
    <name type="scientific">Schistosoma curassoni</name>
    <dbReference type="NCBI Taxonomy" id="6186"/>
    <lineage>
        <taxon>Eukaryota</taxon>
        <taxon>Metazoa</taxon>
        <taxon>Spiralia</taxon>
        <taxon>Lophotrochozoa</taxon>
        <taxon>Platyhelminthes</taxon>
        <taxon>Trematoda</taxon>
        <taxon>Digenea</taxon>
        <taxon>Strigeidida</taxon>
        <taxon>Schistosomatoidea</taxon>
        <taxon>Schistosomatidae</taxon>
        <taxon>Schistosoma</taxon>
    </lineage>
</organism>
<dbReference type="InterPro" id="IPR002013">
    <property type="entry name" value="SAC_dom"/>
</dbReference>
<dbReference type="EC" id="3.1.3.64" evidence="1"/>
<accession>A0A183KT57</accession>
<dbReference type="Proteomes" id="UP000279833">
    <property type="component" value="Unassembled WGS sequence"/>
</dbReference>
<sequence>MLNSILSSEGFYYSSTYDLSHTLQRLSDTDPKFKASSIYERADTRFTWNKSLLNEWESMLNSTSSFKHKQTTGWNRFDYCVPIIQGYVGIISYPENLSDTLKGNLVYSLISRRSIHRTGTRFNARGVDGEGNCANTVETEQLVDISGHRFSFVQSFPPLVCYNFITFFDIVGSSGDDKPASSTMEALKMYHVEISHSGFHYTPPSALTQQSKCTDFSITSNGSPHKVDSDTDSSKFRKSTLHLEDKNQRPNLRYKPAVLLGGSQLSSSITHSANLTVNETEKNLEAIQANIARQHFHSLIYDYGYGRQTIINLLDQKGMERNLGHAYAMAVSALDEKEVKYESFDFHHECGSTRWDRLGILLEHLIPELLRSK</sequence>
<evidence type="ECO:0000256" key="5">
    <source>
        <dbReference type="ARBA" id="ARBA00041396"/>
    </source>
</evidence>
<feature type="region of interest" description="Disordered" evidence="7">
    <location>
        <begin position="218"/>
        <end position="242"/>
    </location>
</feature>
<evidence type="ECO:0000256" key="3">
    <source>
        <dbReference type="ARBA" id="ARBA00036807"/>
    </source>
</evidence>
<feature type="compositionally biased region" description="Basic and acidic residues" evidence="7">
    <location>
        <begin position="225"/>
        <end position="242"/>
    </location>
</feature>
<comment type="catalytic activity">
    <reaction evidence="2">
        <text>a 1,2-diacyl-sn-glycero-3-phospho-(1D-myo-inositol-3-phosphate) + H2O = a 1,2-diacyl-sn-glycero-3-phospho-(1D-myo-inositol) + phosphate</text>
        <dbReference type="Rhea" id="RHEA:12316"/>
        <dbReference type="ChEBI" id="CHEBI:15377"/>
        <dbReference type="ChEBI" id="CHEBI:43474"/>
        <dbReference type="ChEBI" id="CHEBI:57880"/>
        <dbReference type="ChEBI" id="CHEBI:58088"/>
        <dbReference type="EC" id="3.1.3.64"/>
    </reaction>
    <physiologicalReaction direction="left-to-right" evidence="2">
        <dbReference type="Rhea" id="RHEA:12317"/>
    </physiologicalReaction>
</comment>
<gene>
    <name evidence="9" type="ORF">SCUD_LOCUS18246</name>
</gene>
<dbReference type="GO" id="GO:0005783">
    <property type="term" value="C:endoplasmic reticulum"/>
    <property type="evidence" value="ECO:0007669"/>
    <property type="project" value="TreeGrafter"/>
</dbReference>
<dbReference type="STRING" id="6186.A0A183KT57"/>
<evidence type="ECO:0000256" key="7">
    <source>
        <dbReference type="SAM" id="MobiDB-lite"/>
    </source>
</evidence>
<dbReference type="PANTHER" id="PTHR45662:SF2">
    <property type="entry name" value="PHOSPHATIDYLINOSITOL-3-PHOSPHATASE SAC1"/>
    <property type="match status" value="1"/>
</dbReference>
<comment type="catalytic activity">
    <reaction evidence="3">
        <text>a 1,2-diacyl-sn-glycero-3-phospho-(1D-myo-inositol 4-phosphate) + H2O = a 1,2-diacyl-sn-glycero-3-phospho-(1D-myo-inositol) + phosphate</text>
        <dbReference type="Rhea" id="RHEA:55652"/>
        <dbReference type="ChEBI" id="CHEBI:15377"/>
        <dbReference type="ChEBI" id="CHEBI:43474"/>
        <dbReference type="ChEBI" id="CHEBI:57880"/>
        <dbReference type="ChEBI" id="CHEBI:58178"/>
    </reaction>
    <physiologicalReaction direction="left-to-right" evidence="3">
        <dbReference type="Rhea" id="RHEA:55653"/>
    </physiologicalReaction>
</comment>
<evidence type="ECO:0000313" key="10">
    <source>
        <dbReference type="Proteomes" id="UP000279833"/>
    </source>
</evidence>
<evidence type="ECO:0000313" key="11">
    <source>
        <dbReference type="WBParaSite" id="SCUD_0001824901-mRNA-1"/>
    </source>
</evidence>
<dbReference type="WBParaSite" id="SCUD_0001824901-mRNA-1">
    <property type="protein sequence ID" value="SCUD_0001824901-mRNA-1"/>
    <property type="gene ID" value="SCUD_0001824901"/>
</dbReference>
<evidence type="ECO:0000256" key="2">
    <source>
        <dbReference type="ARBA" id="ARBA00036631"/>
    </source>
</evidence>
<dbReference type="EMBL" id="UZAK01040787">
    <property type="protein sequence ID" value="VDP65235.1"/>
    <property type="molecule type" value="Genomic_DNA"/>
</dbReference>
<protein>
    <recommendedName>
        <fullName evidence="4">Phosphatidylinositol-3-phosphatase SAC1</fullName>
        <ecNumber evidence="1">3.1.3.64</ecNumber>
    </recommendedName>
    <alternativeName>
        <fullName evidence="6">Phosphatidylinositol-4-phosphate phosphatase</fullName>
    </alternativeName>
    <alternativeName>
        <fullName evidence="5">Suppressor of actin mutations 1-like protein</fullName>
    </alternativeName>
</protein>
<dbReference type="GO" id="GO:0046856">
    <property type="term" value="P:phosphatidylinositol dephosphorylation"/>
    <property type="evidence" value="ECO:0007669"/>
    <property type="project" value="TreeGrafter"/>
</dbReference>
<evidence type="ECO:0000256" key="4">
    <source>
        <dbReference type="ARBA" id="ARBA00040795"/>
    </source>
</evidence>
<evidence type="ECO:0000256" key="6">
    <source>
        <dbReference type="ARBA" id="ARBA00041911"/>
    </source>
</evidence>
<keyword evidence="10" id="KW-1185">Reference proteome</keyword>
<evidence type="ECO:0000259" key="8">
    <source>
        <dbReference type="PROSITE" id="PS50275"/>
    </source>
</evidence>
<dbReference type="Pfam" id="PF02383">
    <property type="entry name" value="Syja_N"/>
    <property type="match status" value="2"/>
</dbReference>
<dbReference type="GO" id="GO:0043812">
    <property type="term" value="F:phosphatidylinositol-4-phosphate phosphatase activity"/>
    <property type="evidence" value="ECO:0007669"/>
    <property type="project" value="TreeGrafter"/>
</dbReference>
<proteinExistence type="predicted"/>
<dbReference type="PROSITE" id="PS50275">
    <property type="entry name" value="SAC"/>
    <property type="match status" value="1"/>
</dbReference>
<feature type="domain" description="SAC" evidence="8">
    <location>
        <begin position="2"/>
        <end position="373"/>
    </location>
</feature>
<dbReference type="GO" id="GO:0004438">
    <property type="term" value="F:phosphatidylinositol-3-phosphate phosphatase activity"/>
    <property type="evidence" value="ECO:0007669"/>
    <property type="project" value="UniProtKB-EC"/>
</dbReference>